<evidence type="ECO:0000256" key="7">
    <source>
        <dbReference type="ARBA" id="ARBA00022771"/>
    </source>
</evidence>
<dbReference type="eggNOG" id="COG0484">
    <property type="taxonomic scope" value="Bacteria"/>
</dbReference>
<dbReference type="GO" id="GO:0005737">
    <property type="term" value="C:cytoplasm"/>
    <property type="evidence" value="ECO:0007669"/>
    <property type="project" value="UniProtKB-SubCell"/>
</dbReference>
<feature type="binding site" evidence="14">
    <location>
        <position position="193"/>
    </location>
    <ligand>
        <name>Zn(2+)</name>
        <dbReference type="ChEBI" id="CHEBI:29105"/>
        <label>2</label>
    </ligand>
</feature>
<dbReference type="RefSeq" id="WP_013780347.1">
    <property type="nucleotide sequence ID" value="NC_015520.1"/>
</dbReference>
<comment type="subunit">
    <text evidence="2 14">Homodimer.</text>
</comment>
<dbReference type="InterPro" id="IPR002939">
    <property type="entry name" value="DnaJ_C"/>
</dbReference>
<evidence type="ECO:0000259" key="17">
    <source>
        <dbReference type="PROSITE" id="PS51188"/>
    </source>
</evidence>
<feature type="binding site" evidence="14">
    <location>
        <position position="196"/>
    </location>
    <ligand>
        <name>Zn(2+)</name>
        <dbReference type="ChEBI" id="CHEBI:29105"/>
        <label>2</label>
    </ligand>
</feature>
<evidence type="ECO:0000256" key="6">
    <source>
        <dbReference type="ARBA" id="ARBA00022737"/>
    </source>
</evidence>
<evidence type="ECO:0000256" key="12">
    <source>
        <dbReference type="ARBA" id="ARBA00061004"/>
    </source>
</evidence>
<keyword evidence="6 14" id="KW-0677">Repeat</keyword>
<dbReference type="HAMAP" id="MF_01152">
    <property type="entry name" value="DnaJ"/>
    <property type="match status" value="1"/>
</dbReference>
<feature type="binding site" evidence="14">
    <location>
        <position position="150"/>
    </location>
    <ligand>
        <name>Zn(2+)</name>
        <dbReference type="ChEBI" id="CHEBI:29105"/>
        <label>1</label>
    </ligand>
</feature>
<dbReference type="InterPro" id="IPR001623">
    <property type="entry name" value="DnaJ_domain"/>
</dbReference>
<feature type="repeat" description="CXXCXGXG motif" evidence="14">
    <location>
        <begin position="193"/>
        <end position="200"/>
    </location>
</feature>
<reference evidence="18 19" key="2">
    <citation type="journal article" date="2011" name="Stand. Genomic Sci.">
        <title>Complete genome sequence of Mahella australiensis type strain (50-1 BON).</title>
        <authorList>
            <person name="Sikorski J."/>
            <person name="Teshima H."/>
            <person name="Nolan M."/>
            <person name="Lucas S."/>
            <person name="Hammon N."/>
            <person name="Deshpande S."/>
            <person name="Cheng J.F."/>
            <person name="Pitluck S."/>
            <person name="Liolios K."/>
            <person name="Pagani I."/>
            <person name="Ivanova N."/>
            <person name="Huntemann M."/>
            <person name="Mavromatis K."/>
            <person name="Ovchinikova G."/>
            <person name="Pati A."/>
            <person name="Tapia R."/>
            <person name="Han C."/>
            <person name="Goodwin L."/>
            <person name="Chen A."/>
            <person name="Palaniappan K."/>
            <person name="Land M."/>
            <person name="Hauser L."/>
            <person name="Ngatchou-Djao O.D."/>
            <person name="Rohde M."/>
            <person name="Pukall R."/>
            <person name="Spring S."/>
            <person name="Abt B."/>
            <person name="Goker M."/>
            <person name="Detter J.C."/>
            <person name="Woyke T."/>
            <person name="Bristow J."/>
            <person name="Markowitz V."/>
            <person name="Hugenholtz P."/>
            <person name="Eisen J.A."/>
            <person name="Kyrpides N.C."/>
            <person name="Klenk H.P."/>
            <person name="Lapidus A."/>
        </authorList>
    </citation>
    <scope>NUCLEOTIDE SEQUENCE [LARGE SCALE GENOMIC DNA]</scope>
    <source>
        <strain evidence="19">DSM 15567 / CIP 107919 / 50-1 BON</strain>
    </source>
</reference>
<dbReference type="PANTHER" id="PTHR43096:SF48">
    <property type="entry name" value="CHAPERONE PROTEIN DNAJ"/>
    <property type="match status" value="1"/>
</dbReference>
<keyword evidence="8 14" id="KW-0862">Zinc</keyword>
<feature type="binding site" evidence="14">
    <location>
        <position position="170"/>
    </location>
    <ligand>
        <name>Zn(2+)</name>
        <dbReference type="ChEBI" id="CHEBI:29105"/>
        <label>2</label>
    </ligand>
</feature>
<evidence type="ECO:0000259" key="16">
    <source>
        <dbReference type="PROSITE" id="PS50076"/>
    </source>
</evidence>
<evidence type="ECO:0000256" key="4">
    <source>
        <dbReference type="ARBA" id="ARBA00022705"/>
    </source>
</evidence>
<dbReference type="Proteomes" id="UP000008457">
    <property type="component" value="Chromosome"/>
</dbReference>
<dbReference type="InterPro" id="IPR036410">
    <property type="entry name" value="HSP_DnaJ_Cys-rich_dom_sf"/>
</dbReference>
<dbReference type="GO" id="GO:0005524">
    <property type="term" value="F:ATP binding"/>
    <property type="evidence" value="ECO:0007669"/>
    <property type="project" value="InterPro"/>
</dbReference>
<feature type="repeat" description="CXXCXGXG motif" evidence="14">
    <location>
        <begin position="207"/>
        <end position="214"/>
    </location>
</feature>
<dbReference type="Gene3D" id="1.10.287.110">
    <property type="entry name" value="DnaJ domain"/>
    <property type="match status" value="1"/>
</dbReference>
<dbReference type="EMBL" id="CP002360">
    <property type="protein sequence ID" value="AEE95917.1"/>
    <property type="molecule type" value="Genomic_DNA"/>
</dbReference>
<dbReference type="Pfam" id="PF00226">
    <property type="entry name" value="DnaJ"/>
    <property type="match status" value="1"/>
</dbReference>
<dbReference type="FunFam" id="1.10.287.110:FF:000034">
    <property type="entry name" value="Chaperone protein DnaJ"/>
    <property type="match status" value="1"/>
</dbReference>
<dbReference type="FunFam" id="2.10.230.10:FF:000002">
    <property type="entry name" value="Molecular chaperone DnaJ"/>
    <property type="match status" value="1"/>
</dbReference>
<comment type="similarity">
    <text evidence="12 14">Belongs to the DnaJ family.</text>
</comment>
<dbReference type="SMART" id="SM00271">
    <property type="entry name" value="DnaJ"/>
    <property type="match status" value="1"/>
</dbReference>
<dbReference type="GO" id="GO:0042026">
    <property type="term" value="P:protein refolding"/>
    <property type="evidence" value="ECO:0007669"/>
    <property type="project" value="TreeGrafter"/>
</dbReference>
<dbReference type="FunFam" id="2.60.260.20:FF:000004">
    <property type="entry name" value="Molecular chaperone DnaJ"/>
    <property type="match status" value="1"/>
</dbReference>
<dbReference type="NCBIfam" id="TIGR02349">
    <property type="entry name" value="DnaJ_bact"/>
    <property type="match status" value="1"/>
</dbReference>
<dbReference type="HOGENOM" id="CLU_017633_0_7_9"/>
<dbReference type="InterPro" id="IPR036869">
    <property type="entry name" value="J_dom_sf"/>
</dbReference>
<evidence type="ECO:0000256" key="9">
    <source>
        <dbReference type="ARBA" id="ARBA00023016"/>
    </source>
</evidence>
<feature type="binding site" evidence="14">
    <location>
        <position position="153"/>
    </location>
    <ligand>
        <name>Zn(2+)</name>
        <dbReference type="ChEBI" id="CHEBI:29105"/>
        <label>1</label>
    </ligand>
</feature>
<gene>
    <name evidence="14" type="primary">dnaJ</name>
    <name evidence="18" type="ordered locus">Mahau_0716</name>
</gene>
<dbReference type="GO" id="GO:0051082">
    <property type="term" value="F:unfolded protein binding"/>
    <property type="evidence" value="ECO:0007669"/>
    <property type="project" value="UniProtKB-UniRule"/>
</dbReference>
<dbReference type="PROSITE" id="PS50076">
    <property type="entry name" value="DNAJ_2"/>
    <property type="match status" value="1"/>
</dbReference>
<keyword evidence="9 14" id="KW-0346">Stress response</keyword>
<dbReference type="STRING" id="697281.Mahau_0716"/>
<feature type="repeat" description="CXXCXGXG motif" evidence="14">
    <location>
        <begin position="167"/>
        <end position="174"/>
    </location>
</feature>
<comment type="cofactor">
    <cofactor evidence="14">
        <name>Zn(2+)</name>
        <dbReference type="ChEBI" id="CHEBI:29105"/>
    </cofactor>
    <text evidence="14">Binds 2 Zn(2+) ions per monomer.</text>
</comment>
<evidence type="ECO:0000313" key="18">
    <source>
        <dbReference type="EMBL" id="AEE95917.1"/>
    </source>
</evidence>
<dbReference type="InterPro" id="IPR012724">
    <property type="entry name" value="DnaJ"/>
</dbReference>
<sequence length="379" mass="41384">MASKDYYEILGVDKNATDDDIKKAYRRLAKQYHPDVNKDDKDAEAKFKEINEAYEVLSDPQKRAQYDQFGTADPNAAGGFGGFGGFGDFGQSPFGDIFDMFFGDGFGGGRRDRRNAPQRGADIRYDIELTFEEAAFGTKKDVKINRTEPCPECGGSGARKGTSPETCPHCHGTGQIQFAQNTAFGRFVTSRTCDRCGGKGTIITDPCPHCHGRGTVKRQRTVNINIPAGIDDGQILTLSGEGELGKNGGSPGDLLIAVKVKPHKVFRRQGADVYCDIPISFVTAALGGDIEVLTLDGKIKYHIPEGTQPGTQFKLKGKGIPYIRGYGRGDQYINVIVDIPKGLTQEQKDILRQFEASYYNSDSSEKKSFFTKVKDALGG</sequence>
<comment type="subcellular location">
    <subcellularLocation>
        <location evidence="1 14">Cytoplasm</location>
    </subcellularLocation>
</comment>
<evidence type="ECO:0000256" key="14">
    <source>
        <dbReference type="HAMAP-Rule" id="MF_01152"/>
    </source>
</evidence>
<dbReference type="PROSITE" id="PS00636">
    <property type="entry name" value="DNAJ_1"/>
    <property type="match status" value="1"/>
</dbReference>
<dbReference type="KEGG" id="mas:Mahau_0716"/>
<dbReference type="SUPFAM" id="SSF49493">
    <property type="entry name" value="HSP40/DnaJ peptide-binding domain"/>
    <property type="match status" value="2"/>
</dbReference>
<dbReference type="Pfam" id="PF00684">
    <property type="entry name" value="DnaJ_CXXCXGXG"/>
    <property type="match status" value="1"/>
</dbReference>
<evidence type="ECO:0000256" key="11">
    <source>
        <dbReference type="ARBA" id="ARBA00053423"/>
    </source>
</evidence>
<dbReference type="PROSITE" id="PS51188">
    <property type="entry name" value="ZF_CR"/>
    <property type="match status" value="1"/>
</dbReference>
<dbReference type="SUPFAM" id="SSF46565">
    <property type="entry name" value="Chaperone J-domain"/>
    <property type="match status" value="1"/>
</dbReference>
<feature type="repeat" description="CXXCXGXG motif" evidence="14">
    <location>
        <begin position="150"/>
        <end position="157"/>
    </location>
</feature>
<evidence type="ECO:0000256" key="1">
    <source>
        <dbReference type="ARBA" id="ARBA00004496"/>
    </source>
</evidence>
<dbReference type="InterPro" id="IPR018253">
    <property type="entry name" value="DnaJ_domain_CS"/>
</dbReference>
<evidence type="ECO:0000256" key="10">
    <source>
        <dbReference type="ARBA" id="ARBA00023186"/>
    </source>
</evidence>
<evidence type="ECO:0000313" key="19">
    <source>
        <dbReference type="Proteomes" id="UP000008457"/>
    </source>
</evidence>
<dbReference type="GO" id="GO:0031072">
    <property type="term" value="F:heat shock protein binding"/>
    <property type="evidence" value="ECO:0007669"/>
    <property type="project" value="InterPro"/>
</dbReference>
<dbReference type="PRINTS" id="PR00625">
    <property type="entry name" value="JDOMAIN"/>
</dbReference>
<feature type="domain" description="J" evidence="16">
    <location>
        <begin position="5"/>
        <end position="70"/>
    </location>
</feature>
<feature type="domain" description="CR-type" evidence="17">
    <location>
        <begin position="137"/>
        <end position="219"/>
    </location>
</feature>
<dbReference type="CDD" id="cd06257">
    <property type="entry name" value="DnaJ"/>
    <property type="match status" value="1"/>
</dbReference>
<dbReference type="Gene3D" id="6.20.20.10">
    <property type="match status" value="2"/>
</dbReference>
<keyword evidence="3 14" id="KW-0963">Cytoplasm</keyword>
<dbReference type="OrthoDB" id="9779889at2"/>
<organism evidence="18 19">
    <name type="scientific">Mahella australiensis (strain DSM 15567 / CIP 107919 / 50-1 BON)</name>
    <dbReference type="NCBI Taxonomy" id="697281"/>
    <lineage>
        <taxon>Bacteria</taxon>
        <taxon>Bacillati</taxon>
        <taxon>Bacillota</taxon>
        <taxon>Clostridia</taxon>
        <taxon>Thermoanaerobacterales</taxon>
        <taxon>Thermoanaerobacterales Family IV. Incertae Sedis</taxon>
        <taxon>Mahella</taxon>
    </lineage>
</organism>
<dbReference type="GO" id="GO:0008270">
    <property type="term" value="F:zinc ion binding"/>
    <property type="evidence" value="ECO:0007669"/>
    <property type="project" value="UniProtKB-UniRule"/>
</dbReference>
<dbReference type="Pfam" id="PF01556">
    <property type="entry name" value="DnaJ_C"/>
    <property type="match status" value="1"/>
</dbReference>
<dbReference type="GO" id="GO:0009408">
    <property type="term" value="P:response to heat"/>
    <property type="evidence" value="ECO:0007669"/>
    <property type="project" value="InterPro"/>
</dbReference>
<dbReference type="CDD" id="cd10719">
    <property type="entry name" value="DnaJ_zf"/>
    <property type="match status" value="1"/>
</dbReference>
<keyword evidence="7 14" id="KW-0863">Zinc-finger</keyword>
<proteinExistence type="inferred from homology"/>
<evidence type="ECO:0000256" key="15">
    <source>
        <dbReference type="PROSITE-ProRule" id="PRU00546"/>
    </source>
</evidence>
<feature type="zinc finger region" description="CR-type" evidence="15">
    <location>
        <begin position="137"/>
        <end position="219"/>
    </location>
</feature>
<evidence type="ECO:0000256" key="5">
    <source>
        <dbReference type="ARBA" id="ARBA00022723"/>
    </source>
</evidence>
<evidence type="ECO:0000256" key="13">
    <source>
        <dbReference type="ARBA" id="ARBA00067609"/>
    </source>
</evidence>
<dbReference type="Gene3D" id="2.60.260.20">
    <property type="entry name" value="Urease metallochaperone UreE, N-terminal domain"/>
    <property type="match status" value="2"/>
</dbReference>
<accession>F4A0N8</accession>
<reference evidence="19" key="1">
    <citation type="submission" date="2010-11" db="EMBL/GenBank/DDBJ databases">
        <title>The complete genome of Mahella australiensis DSM 15567.</title>
        <authorList>
            <consortium name="US DOE Joint Genome Institute (JGI-PGF)"/>
            <person name="Lucas S."/>
            <person name="Copeland A."/>
            <person name="Lapidus A."/>
            <person name="Bruce D."/>
            <person name="Goodwin L."/>
            <person name="Pitluck S."/>
            <person name="Kyrpides N."/>
            <person name="Mavromatis K."/>
            <person name="Pagani I."/>
            <person name="Ivanova N."/>
            <person name="Teshima H."/>
            <person name="Brettin T."/>
            <person name="Detter J.C."/>
            <person name="Han C."/>
            <person name="Tapia R."/>
            <person name="Land M."/>
            <person name="Hauser L."/>
            <person name="Markowitz V."/>
            <person name="Cheng J.-F."/>
            <person name="Hugenholtz P."/>
            <person name="Woyke T."/>
            <person name="Wu D."/>
            <person name="Spring S."/>
            <person name="Pukall R."/>
            <person name="Steenblock K."/>
            <person name="Schneider S."/>
            <person name="Klenk H.-P."/>
            <person name="Eisen J.A."/>
        </authorList>
    </citation>
    <scope>NUCLEOTIDE SEQUENCE [LARGE SCALE GENOMIC DNA]</scope>
    <source>
        <strain evidence="19">DSM 15567 / CIP 107919 / 50-1 BON</strain>
    </source>
</reference>
<protein>
    <recommendedName>
        <fullName evidence="13 14">Chaperone protein DnaJ</fullName>
    </recommendedName>
</protein>
<keyword evidence="4 14" id="KW-0235">DNA replication</keyword>
<dbReference type="InterPro" id="IPR008971">
    <property type="entry name" value="HSP40/DnaJ_pept-bd"/>
</dbReference>
<dbReference type="CDD" id="cd10747">
    <property type="entry name" value="DnaJ_C"/>
    <property type="match status" value="1"/>
</dbReference>
<comment type="domain">
    <text evidence="14">The J domain is necessary and sufficient to stimulate DnaK ATPase activity. Zinc center 1 plays an important role in the autonomous, DnaK-independent chaperone activity of DnaJ. Zinc center 2 is essential for interaction with DnaK and for DnaJ activity.</text>
</comment>
<dbReference type="AlphaFoldDB" id="F4A0N8"/>
<feature type="binding site" evidence="14">
    <location>
        <position position="210"/>
    </location>
    <ligand>
        <name>Zn(2+)</name>
        <dbReference type="ChEBI" id="CHEBI:29105"/>
        <label>1</label>
    </ligand>
</feature>
<feature type="binding site" evidence="14">
    <location>
        <position position="207"/>
    </location>
    <ligand>
        <name>Zn(2+)</name>
        <dbReference type="ChEBI" id="CHEBI:29105"/>
        <label>1</label>
    </ligand>
</feature>
<comment type="function">
    <text evidence="11 14">Participates actively in the response to hyperosmotic and heat shock by preventing the aggregation of stress-denatured proteins and by disaggregating proteins, also in an autonomous, DnaK-independent fashion. Unfolded proteins bind initially to DnaJ; upon interaction with the DnaJ-bound protein, DnaK hydrolyzes its bound ATP, resulting in the formation of a stable complex. GrpE releases ADP from DnaK; ATP binding to DnaK triggers the release of the substrate protein, thus completing the reaction cycle. Several rounds of ATP-dependent interactions between DnaJ, DnaK and GrpE are required for fully efficient folding. Also involved, together with DnaK and GrpE, in the DNA replication of plasmids through activation of initiation proteins.</text>
</comment>
<dbReference type="NCBIfam" id="NF008035">
    <property type="entry name" value="PRK10767.1"/>
    <property type="match status" value="1"/>
</dbReference>
<evidence type="ECO:0000256" key="3">
    <source>
        <dbReference type="ARBA" id="ARBA00022490"/>
    </source>
</evidence>
<dbReference type="GO" id="GO:0006260">
    <property type="term" value="P:DNA replication"/>
    <property type="evidence" value="ECO:0007669"/>
    <property type="project" value="UniProtKB-KW"/>
</dbReference>
<feature type="binding site" evidence="14">
    <location>
        <position position="167"/>
    </location>
    <ligand>
        <name>Zn(2+)</name>
        <dbReference type="ChEBI" id="CHEBI:29105"/>
        <label>2</label>
    </ligand>
</feature>
<keyword evidence="10 14" id="KW-0143">Chaperone</keyword>
<name>F4A0N8_MAHA5</name>
<dbReference type="SUPFAM" id="SSF57938">
    <property type="entry name" value="DnaJ/Hsp40 cysteine-rich domain"/>
    <property type="match status" value="1"/>
</dbReference>
<dbReference type="InterPro" id="IPR001305">
    <property type="entry name" value="HSP_DnaJ_Cys-rich_dom"/>
</dbReference>
<keyword evidence="5 14" id="KW-0479">Metal-binding</keyword>
<keyword evidence="19" id="KW-1185">Reference proteome</keyword>
<dbReference type="PANTHER" id="PTHR43096">
    <property type="entry name" value="DNAJ HOMOLOG 1, MITOCHONDRIAL-RELATED"/>
    <property type="match status" value="1"/>
</dbReference>
<evidence type="ECO:0000256" key="2">
    <source>
        <dbReference type="ARBA" id="ARBA00011738"/>
    </source>
</evidence>
<evidence type="ECO:0000256" key="8">
    <source>
        <dbReference type="ARBA" id="ARBA00022833"/>
    </source>
</evidence>